<protein>
    <recommendedName>
        <fullName evidence="6">D-3-phosphoglycerate dehydrogenase</fullName>
        <ecNumber evidence="4">1.1.1.399</ecNumber>
        <ecNumber evidence="5">1.1.1.95</ecNumber>
    </recommendedName>
    <alternativeName>
        <fullName evidence="11">2-oxoglutarate reductase</fullName>
    </alternativeName>
</protein>
<dbReference type="InterPro" id="IPR006139">
    <property type="entry name" value="D-isomer_2_OHA_DH_cat_dom"/>
</dbReference>
<comment type="catalytic activity">
    <reaction evidence="13">
        <text>(2R)-3-phosphoglycerate + NAD(+) = 3-phosphooxypyruvate + NADH + H(+)</text>
        <dbReference type="Rhea" id="RHEA:12641"/>
        <dbReference type="ChEBI" id="CHEBI:15378"/>
        <dbReference type="ChEBI" id="CHEBI:18110"/>
        <dbReference type="ChEBI" id="CHEBI:57540"/>
        <dbReference type="ChEBI" id="CHEBI:57945"/>
        <dbReference type="ChEBI" id="CHEBI:58272"/>
        <dbReference type="EC" id="1.1.1.95"/>
    </reaction>
</comment>
<dbReference type="EMBL" id="LT629973">
    <property type="protein sequence ID" value="SEH93699.1"/>
    <property type="molecule type" value="Genomic_DNA"/>
</dbReference>
<keyword evidence="10" id="KW-0718">Serine biosynthesis</keyword>
<dbReference type="SUPFAM" id="SSF52283">
    <property type="entry name" value="Formate/glycerate dehydrogenase catalytic domain-like"/>
    <property type="match status" value="1"/>
</dbReference>
<dbReference type="OrthoDB" id="9805416at2"/>
<organism evidence="15 16">
    <name type="scientific">Akkermansia glycaniphila</name>
    <dbReference type="NCBI Taxonomy" id="1679444"/>
    <lineage>
        <taxon>Bacteria</taxon>
        <taxon>Pseudomonadati</taxon>
        <taxon>Verrucomicrobiota</taxon>
        <taxon>Verrucomicrobiia</taxon>
        <taxon>Verrucomicrobiales</taxon>
        <taxon>Akkermansiaceae</taxon>
        <taxon>Akkermansia</taxon>
    </lineage>
</organism>
<evidence type="ECO:0000256" key="11">
    <source>
        <dbReference type="ARBA" id="ARBA00030455"/>
    </source>
</evidence>
<dbReference type="GO" id="GO:0006564">
    <property type="term" value="P:L-serine biosynthetic process"/>
    <property type="evidence" value="ECO:0007669"/>
    <property type="project" value="UniProtKB-KW"/>
</dbReference>
<dbReference type="CDD" id="cd12174">
    <property type="entry name" value="PGDH_like_3"/>
    <property type="match status" value="1"/>
</dbReference>
<proteinExistence type="inferred from homology"/>
<comment type="similarity">
    <text evidence="3">Belongs to the D-isomer specific 2-hydroxyacid dehydrogenase family.</text>
</comment>
<evidence type="ECO:0000256" key="1">
    <source>
        <dbReference type="ARBA" id="ARBA00003800"/>
    </source>
</evidence>
<sequence length="523" mass="56703">MKKVLIPTKLESIAANTLKAAGYEIIQEADTPLEEQIKQHPDTTALIVRSEKVTPEIMDALLNLKVVIRAGAGYDNIDIVHARKKNIDVMNTPGANSNAVAEEVIAMILAYYRHIVDADNTTRQGLWEKKRYMGSELTKKTVGIVGLGNIGRLIVKRLQGFEPTLLGYDHFLARQRAINIGVTPTSLEEIFEQADIITLHVPGGPSTKGMVGADLLGRMKNGSVLINCSRYGVVDEEALAALKAEGRKIAYLTDVHPKDAAGDKPSAAVADLLLPHLGANTIEANAKAARRAAEQMIAYFDEGNTSCVVNGESPTGLNPAHLHLTMMLGTFARIAGEGKPIRRIDCTFYGDLRTYRKWFTPKILEGVLPHAEKGLMPEAAEESLREHGIVFKAREPMDDKPYEDSITLDLTTEVDGEPVTTSVRGVVTEGIPMISRINTFHGLYSDMRGNTLVLRYKDRPGVIALIGSTLASAGINIDNIVAPIDHACGEAMALIKTNKPVTDEQVAEISKGIDALSAFAVSL</sequence>
<dbReference type="EC" id="1.1.1.95" evidence="5"/>
<dbReference type="PATRIC" id="fig|1679444.3.peg.1846"/>
<dbReference type="GO" id="GO:0051287">
    <property type="term" value="F:NAD binding"/>
    <property type="evidence" value="ECO:0007669"/>
    <property type="project" value="InterPro"/>
</dbReference>
<dbReference type="EC" id="1.1.1.399" evidence="4"/>
<dbReference type="InterPro" id="IPR050857">
    <property type="entry name" value="D-2-hydroxyacid_DH"/>
</dbReference>
<dbReference type="InterPro" id="IPR045865">
    <property type="entry name" value="ACT-like_dom_sf"/>
</dbReference>
<comment type="pathway">
    <text evidence="2">Amino-acid biosynthesis; L-serine biosynthesis; L-serine from 3-phospho-D-glycerate: step 1/3.</text>
</comment>
<evidence type="ECO:0000256" key="12">
    <source>
        <dbReference type="ARBA" id="ARBA00048126"/>
    </source>
</evidence>
<dbReference type="Pfam" id="PF00389">
    <property type="entry name" value="2-Hacid_dh"/>
    <property type="match status" value="1"/>
</dbReference>
<evidence type="ECO:0000256" key="8">
    <source>
        <dbReference type="ARBA" id="ARBA00023002"/>
    </source>
</evidence>
<evidence type="ECO:0000256" key="3">
    <source>
        <dbReference type="ARBA" id="ARBA00005854"/>
    </source>
</evidence>
<dbReference type="PROSITE" id="PS51671">
    <property type="entry name" value="ACT"/>
    <property type="match status" value="1"/>
</dbReference>
<evidence type="ECO:0000313" key="15">
    <source>
        <dbReference type="EMBL" id="SEH93699.1"/>
    </source>
</evidence>
<reference evidence="16" key="1">
    <citation type="submission" date="2016-09" db="EMBL/GenBank/DDBJ databases">
        <authorList>
            <person name="Koehorst J."/>
        </authorList>
    </citation>
    <scope>NUCLEOTIDE SEQUENCE [LARGE SCALE GENOMIC DNA]</scope>
</reference>
<dbReference type="InterPro" id="IPR029752">
    <property type="entry name" value="D-isomer_DH_CS1"/>
</dbReference>
<dbReference type="STRING" id="1679444.PYTT_1873"/>
<dbReference type="Gene3D" id="3.30.1330.90">
    <property type="entry name" value="D-3-phosphoglycerate dehydrogenase, domain 3"/>
    <property type="match status" value="1"/>
</dbReference>
<dbReference type="AlphaFoldDB" id="A0A1C7P9L2"/>
<evidence type="ECO:0000256" key="7">
    <source>
        <dbReference type="ARBA" id="ARBA00022605"/>
    </source>
</evidence>
<comment type="function">
    <text evidence="1">Catalyzes the reversible oxidation of 3-phospho-D-glycerate to 3-phosphonooxypyruvate, the first step of the phosphorylated L-serine biosynthesis pathway. Also catalyzes the reversible oxidation of 2-hydroxyglutarate to 2-oxoglutarate.</text>
</comment>
<evidence type="ECO:0000256" key="13">
    <source>
        <dbReference type="ARBA" id="ARBA00048731"/>
    </source>
</evidence>
<dbReference type="InterPro" id="IPR006140">
    <property type="entry name" value="D-isomer_DH_NAD-bd"/>
</dbReference>
<dbReference type="PANTHER" id="PTHR42789:SF1">
    <property type="entry name" value="D-ISOMER SPECIFIC 2-HYDROXYACID DEHYDROGENASE FAMILY PROTEIN (AFU_ORTHOLOGUE AFUA_6G10090)"/>
    <property type="match status" value="1"/>
</dbReference>
<dbReference type="Gene3D" id="3.30.70.260">
    <property type="match status" value="1"/>
</dbReference>
<name>A0A1C7P9L2_9BACT</name>
<evidence type="ECO:0000256" key="4">
    <source>
        <dbReference type="ARBA" id="ARBA00013001"/>
    </source>
</evidence>
<dbReference type="UniPathway" id="UPA00135">
    <property type="reaction ID" value="UER00196"/>
</dbReference>
<evidence type="ECO:0000259" key="14">
    <source>
        <dbReference type="PROSITE" id="PS51671"/>
    </source>
</evidence>
<evidence type="ECO:0000256" key="10">
    <source>
        <dbReference type="ARBA" id="ARBA00023299"/>
    </source>
</evidence>
<evidence type="ECO:0000256" key="6">
    <source>
        <dbReference type="ARBA" id="ARBA00021582"/>
    </source>
</evidence>
<evidence type="ECO:0000256" key="9">
    <source>
        <dbReference type="ARBA" id="ARBA00023027"/>
    </source>
</evidence>
<keyword evidence="7" id="KW-0028">Amino-acid biosynthesis</keyword>
<dbReference type="PANTHER" id="PTHR42789">
    <property type="entry name" value="D-ISOMER SPECIFIC 2-HYDROXYACID DEHYDROGENASE FAMILY PROTEIN (AFU_ORTHOLOGUE AFUA_6G10090)"/>
    <property type="match status" value="1"/>
</dbReference>
<dbReference type="Gene3D" id="3.40.50.720">
    <property type="entry name" value="NAD(P)-binding Rossmann-like Domain"/>
    <property type="match status" value="2"/>
</dbReference>
<keyword evidence="8" id="KW-0560">Oxidoreductase</keyword>
<dbReference type="InterPro" id="IPR029753">
    <property type="entry name" value="D-isomer_DH_CS"/>
</dbReference>
<comment type="catalytic activity">
    <reaction evidence="12">
        <text>(R)-2-hydroxyglutarate + NAD(+) = 2-oxoglutarate + NADH + H(+)</text>
        <dbReference type="Rhea" id="RHEA:49612"/>
        <dbReference type="ChEBI" id="CHEBI:15378"/>
        <dbReference type="ChEBI" id="CHEBI:15801"/>
        <dbReference type="ChEBI" id="CHEBI:16810"/>
        <dbReference type="ChEBI" id="CHEBI:57540"/>
        <dbReference type="ChEBI" id="CHEBI:57945"/>
        <dbReference type="EC" id="1.1.1.399"/>
    </reaction>
</comment>
<dbReference type="SUPFAM" id="SSF55021">
    <property type="entry name" value="ACT-like"/>
    <property type="match status" value="1"/>
</dbReference>
<dbReference type="InterPro" id="IPR029009">
    <property type="entry name" value="ASB_dom_sf"/>
</dbReference>
<keyword evidence="16" id="KW-1185">Reference proteome</keyword>
<dbReference type="RefSeq" id="WP_067777834.1">
    <property type="nucleotide sequence ID" value="NZ_LIGX01000041.1"/>
</dbReference>
<accession>A0A1C7P9L2</accession>
<dbReference type="Proteomes" id="UP000176204">
    <property type="component" value="Chromosome I"/>
</dbReference>
<dbReference type="InterPro" id="IPR002912">
    <property type="entry name" value="ACT_dom"/>
</dbReference>
<evidence type="ECO:0000256" key="5">
    <source>
        <dbReference type="ARBA" id="ARBA00013143"/>
    </source>
</evidence>
<evidence type="ECO:0000313" key="16">
    <source>
        <dbReference type="Proteomes" id="UP000176204"/>
    </source>
</evidence>
<keyword evidence="9" id="KW-0520">NAD</keyword>
<dbReference type="SUPFAM" id="SSF143548">
    <property type="entry name" value="Serine metabolism enzymes domain"/>
    <property type="match status" value="1"/>
</dbReference>
<gene>
    <name evidence="15" type="ORF">PYTT_1873</name>
</gene>
<evidence type="ECO:0000256" key="2">
    <source>
        <dbReference type="ARBA" id="ARBA00005216"/>
    </source>
</evidence>
<dbReference type="GO" id="GO:0004617">
    <property type="term" value="F:phosphoglycerate dehydrogenase activity"/>
    <property type="evidence" value="ECO:0007669"/>
    <property type="project" value="UniProtKB-EC"/>
</dbReference>
<dbReference type="PROSITE" id="PS00065">
    <property type="entry name" value="D_2_HYDROXYACID_DH_1"/>
    <property type="match status" value="1"/>
</dbReference>
<feature type="domain" description="ACT" evidence="14">
    <location>
        <begin position="451"/>
        <end position="523"/>
    </location>
</feature>
<dbReference type="PROSITE" id="PS00670">
    <property type="entry name" value="D_2_HYDROXYACID_DH_2"/>
    <property type="match status" value="1"/>
</dbReference>
<dbReference type="Pfam" id="PF02826">
    <property type="entry name" value="2-Hacid_dh_C"/>
    <property type="match status" value="1"/>
</dbReference>
<dbReference type="InterPro" id="IPR036291">
    <property type="entry name" value="NAD(P)-bd_dom_sf"/>
</dbReference>
<dbReference type="KEGG" id="agl:PYTT_1873"/>
<dbReference type="SUPFAM" id="SSF51735">
    <property type="entry name" value="NAD(P)-binding Rossmann-fold domains"/>
    <property type="match status" value="1"/>
</dbReference>